<dbReference type="NCBIfam" id="TIGR03147">
    <property type="entry name" value="cyt_nit_nrfF"/>
    <property type="match status" value="1"/>
</dbReference>
<evidence type="ECO:0000256" key="6">
    <source>
        <dbReference type="RuleBase" id="RU364112"/>
    </source>
</evidence>
<sequence>MKQLNALLAMVLLCFSSLVLATPVDTYEFKSADNQKRALSLAHELRCPQCQNQNLIDSNSPVARDLRLEVYKMVDEGKSDDQIIEFMTTRYGDFVLYKPRMEGRTYILWLGPVILLLIGLTAGILFIRKQRSQPVEAADLTPEQQAELDALLKGDKPDVDKHDKGKKS</sequence>
<dbReference type="PANTHER" id="PTHR47870">
    <property type="entry name" value="CYTOCHROME C-TYPE BIOGENESIS PROTEIN CCMH"/>
    <property type="match status" value="1"/>
</dbReference>
<dbReference type="InterPro" id="IPR038297">
    <property type="entry name" value="CcmH/CycL/NrfF/Ccl2_sf"/>
</dbReference>
<evidence type="ECO:0000256" key="4">
    <source>
        <dbReference type="ARBA" id="ARBA00022729"/>
    </source>
</evidence>
<protein>
    <recommendedName>
        <fullName evidence="6">Formate-dependent nitrite reductase complex subunit</fullName>
    </recommendedName>
</protein>
<comment type="similarity">
    <text evidence="1 6">Belongs to the CcmH/CycL/Ccl2/NrfF family.</text>
</comment>
<dbReference type="InterPro" id="IPR005616">
    <property type="entry name" value="CcmH/CycL/Ccl2/NrfF_N"/>
</dbReference>
<evidence type="ECO:0000313" key="8">
    <source>
        <dbReference type="EMBL" id="MCH4296606.1"/>
    </source>
</evidence>
<dbReference type="AlphaFoldDB" id="A0AAJ1BKK4"/>
<evidence type="ECO:0000313" key="9">
    <source>
        <dbReference type="Proteomes" id="UP001297581"/>
    </source>
</evidence>
<evidence type="ECO:0000256" key="5">
    <source>
        <dbReference type="ARBA" id="ARBA00023004"/>
    </source>
</evidence>
<keyword evidence="9" id="KW-1185">Reference proteome</keyword>
<gene>
    <name evidence="8" type="primary">nrfF</name>
    <name evidence="8" type="ORF">MJ923_20060</name>
</gene>
<keyword evidence="2 6" id="KW-0349">Heme</keyword>
<organism evidence="8 9">
    <name type="scientific">Shewanella zhuhaiensis</name>
    <dbReference type="NCBI Taxonomy" id="2919576"/>
    <lineage>
        <taxon>Bacteria</taxon>
        <taxon>Pseudomonadati</taxon>
        <taxon>Pseudomonadota</taxon>
        <taxon>Gammaproteobacteria</taxon>
        <taxon>Alteromonadales</taxon>
        <taxon>Shewanellaceae</taxon>
        <taxon>Shewanella</taxon>
    </lineage>
</organism>
<reference evidence="8 9" key="1">
    <citation type="submission" date="2022-02" db="EMBL/GenBank/DDBJ databases">
        <title>The genome sequence of Shewanella sp. 3B26.</title>
        <authorList>
            <person name="Du J."/>
        </authorList>
    </citation>
    <scope>NUCLEOTIDE SEQUENCE [LARGE SCALE GENOMIC DNA]</scope>
    <source>
        <strain evidence="8 9">3B26</strain>
    </source>
</reference>
<keyword evidence="6" id="KW-1133">Transmembrane helix</keyword>
<proteinExistence type="inferred from homology"/>
<dbReference type="EMBL" id="JAKUDL010000013">
    <property type="protein sequence ID" value="MCH4296606.1"/>
    <property type="molecule type" value="Genomic_DNA"/>
</dbReference>
<dbReference type="FunFam" id="1.10.8.640:FF:000001">
    <property type="entry name" value="Cytochrome c-type biogenesis protein"/>
    <property type="match status" value="1"/>
</dbReference>
<dbReference type="InterPro" id="IPR051263">
    <property type="entry name" value="C-type_cytochrome_biogenesis"/>
</dbReference>
<keyword evidence="6" id="KW-0472">Membrane</keyword>
<dbReference type="Proteomes" id="UP001297581">
    <property type="component" value="Unassembled WGS sequence"/>
</dbReference>
<keyword evidence="6" id="KW-0812">Transmembrane</keyword>
<accession>A0AAJ1BKK4</accession>
<evidence type="ECO:0000259" key="7">
    <source>
        <dbReference type="Pfam" id="PF03918"/>
    </source>
</evidence>
<keyword evidence="3 6" id="KW-0479">Metal-binding</keyword>
<evidence type="ECO:0000256" key="2">
    <source>
        <dbReference type="ARBA" id="ARBA00022617"/>
    </source>
</evidence>
<feature type="signal peptide" evidence="6">
    <location>
        <begin position="1"/>
        <end position="21"/>
    </location>
</feature>
<dbReference type="GO" id="GO:0046872">
    <property type="term" value="F:metal ion binding"/>
    <property type="evidence" value="ECO:0007669"/>
    <property type="project" value="UniProtKB-KW"/>
</dbReference>
<dbReference type="Pfam" id="PF03918">
    <property type="entry name" value="CcmH"/>
    <property type="match status" value="1"/>
</dbReference>
<comment type="function">
    <text evidence="6">Possible subunit of a heme lyase.</text>
</comment>
<name>A0AAJ1BKK4_9GAMM</name>
<keyword evidence="5 6" id="KW-0408">Iron</keyword>
<dbReference type="GO" id="GO:0017004">
    <property type="term" value="P:cytochrome complex assembly"/>
    <property type="evidence" value="ECO:0007669"/>
    <property type="project" value="UniProtKB-ARBA"/>
</dbReference>
<keyword evidence="4 6" id="KW-0732">Signal</keyword>
<dbReference type="Gene3D" id="1.10.8.640">
    <property type="entry name" value="Cytochrome C biogenesis protein"/>
    <property type="match status" value="1"/>
</dbReference>
<dbReference type="InterPro" id="IPR017565">
    <property type="entry name" value="For-dep_Cytc_NO2Rdtase_NrfF"/>
</dbReference>
<dbReference type="GO" id="GO:0005886">
    <property type="term" value="C:plasma membrane"/>
    <property type="evidence" value="ECO:0007669"/>
    <property type="project" value="TreeGrafter"/>
</dbReference>
<feature type="transmembrane region" description="Helical" evidence="6">
    <location>
        <begin position="106"/>
        <end position="127"/>
    </location>
</feature>
<feature type="chain" id="PRO_5042316473" description="Formate-dependent nitrite reductase complex subunit" evidence="6">
    <location>
        <begin position="22"/>
        <end position="168"/>
    </location>
</feature>
<evidence type="ECO:0000256" key="1">
    <source>
        <dbReference type="ARBA" id="ARBA00010342"/>
    </source>
</evidence>
<dbReference type="CDD" id="cd16378">
    <property type="entry name" value="CcmH_N"/>
    <property type="match status" value="1"/>
</dbReference>
<feature type="domain" description="CcmH/CycL/Ccl2/NrfF N-terminal" evidence="7">
    <location>
        <begin position="11"/>
        <end position="152"/>
    </location>
</feature>
<keyword evidence="8" id="KW-0456">Lyase</keyword>
<dbReference type="PANTHER" id="PTHR47870:SF2">
    <property type="entry name" value="FORMATE-DEPENDENT NITRITE REDUCTASE COMPLEX SUBUNIT NRFF"/>
    <property type="match status" value="1"/>
</dbReference>
<dbReference type="RefSeq" id="WP_240592615.1">
    <property type="nucleotide sequence ID" value="NZ_JAKUDL010000013.1"/>
</dbReference>
<comment type="caution">
    <text evidence="8">The sequence shown here is derived from an EMBL/GenBank/DDBJ whole genome shotgun (WGS) entry which is preliminary data.</text>
</comment>
<dbReference type="GO" id="GO:0016829">
    <property type="term" value="F:lyase activity"/>
    <property type="evidence" value="ECO:0007669"/>
    <property type="project" value="UniProtKB-KW"/>
</dbReference>
<evidence type="ECO:0000256" key="3">
    <source>
        <dbReference type="ARBA" id="ARBA00022723"/>
    </source>
</evidence>